<organism evidence="1 2">
    <name type="scientific">Holotrichia oblita</name>
    <name type="common">Chafer beetle</name>
    <dbReference type="NCBI Taxonomy" id="644536"/>
    <lineage>
        <taxon>Eukaryota</taxon>
        <taxon>Metazoa</taxon>
        <taxon>Ecdysozoa</taxon>
        <taxon>Arthropoda</taxon>
        <taxon>Hexapoda</taxon>
        <taxon>Insecta</taxon>
        <taxon>Pterygota</taxon>
        <taxon>Neoptera</taxon>
        <taxon>Endopterygota</taxon>
        <taxon>Coleoptera</taxon>
        <taxon>Polyphaga</taxon>
        <taxon>Scarabaeiformia</taxon>
        <taxon>Scarabaeidae</taxon>
        <taxon>Melolonthinae</taxon>
        <taxon>Holotrichia</taxon>
    </lineage>
</organism>
<evidence type="ECO:0000313" key="2">
    <source>
        <dbReference type="Proteomes" id="UP001056778"/>
    </source>
</evidence>
<comment type="caution">
    <text evidence="1">The sequence shown here is derived from an EMBL/GenBank/DDBJ whole genome shotgun (WGS) entry which is preliminary data.</text>
</comment>
<dbReference type="EMBL" id="CM043019">
    <property type="protein sequence ID" value="KAI4460487.1"/>
    <property type="molecule type" value="Genomic_DNA"/>
</dbReference>
<reference evidence="1" key="1">
    <citation type="submission" date="2022-04" db="EMBL/GenBank/DDBJ databases">
        <title>Chromosome-scale genome assembly of Holotrichia oblita Faldermann.</title>
        <authorList>
            <person name="Rongchong L."/>
        </authorList>
    </citation>
    <scope>NUCLEOTIDE SEQUENCE</scope>
    <source>
        <strain evidence="1">81SQS9</strain>
    </source>
</reference>
<dbReference type="Proteomes" id="UP001056778">
    <property type="component" value="Chromosome 5"/>
</dbReference>
<proteinExistence type="predicted"/>
<evidence type="ECO:0000313" key="1">
    <source>
        <dbReference type="EMBL" id="KAI4460487.1"/>
    </source>
</evidence>
<protein>
    <submittedName>
        <fullName evidence="1">Uncharacterized protein</fullName>
    </submittedName>
</protein>
<accession>A0ACB9T126</accession>
<keyword evidence="2" id="KW-1185">Reference proteome</keyword>
<name>A0ACB9T126_HOLOL</name>
<sequence length="211" mass="24025">MNEIEKLEHLSLVSKVCTELENHLGMNDKDLAEFIIHLSEKHNTLKHLKKVLLENGAEFSDSFIANLLRIIQHMKPNRKNINSMIATKSSSLVEQFPALAMPNEPQRTITEFLGEEIDTIKVETTKDDDDIVANLMAQLEADAPSKKQKLQQPKQDDNLTRKNRQRSRSRSKRDIVVDLEGVDRGIDAGVDLTNFGDIDRDRMSVKAEIPR</sequence>
<gene>
    <name evidence="1" type="ORF">MML48_5g00017484</name>
</gene>